<dbReference type="WBParaSite" id="JU765_v2.g5336.t1">
    <property type="protein sequence ID" value="JU765_v2.g5336.t1"/>
    <property type="gene ID" value="JU765_v2.g5336"/>
</dbReference>
<sequence>MNDLFVLNCHNNLVVLTGHFSELHKEKLRELNFGMNDLFVLNCHNNLVVLTGHFSELHKEKLRELKLEYVELSEELIFQLPDGTSFTLSLMPFLGQSARYHFTFNDEDREGVDCGEFIVQFLASYLEFDKQHKNEMKLIFCSSKHLPP</sequence>
<evidence type="ECO:0000313" key="2">
    <source>
        <dbReference type="WBParaSite" id="JU765_v2.g5336.t1"/>
    </source>
</evidence>
<proteinExistence type="predicted"/>
<name>A0AC34RB47_9BILA</name>
<dbReference type="Proteomes" id="UP000887576">
    <property type="component" value="Unplaced"/>
</dbReference>
<protein>
    <submittedName>
        <fullName evidence="2">Uncharacterized protein</fullName>
    </submittedName>
</protein>
<evidence type="ECO:0000313" key="1">
    <source>
        <dbReference type="Proteomes" id="UP000887576"/>
    </source>
</evidence>
<accession>A0AC34RB47</accession>
<reference evidence="2" key="1">
    <citation type="submission" date="2022-11" db="UniProtKB">
        <authorList>
            <consortium name="WormBaseParasite"/>
        </authorList>
    </citation>
    <scope>IDENTIFICATION</scope>
</reference>
<organism evidence="1 2">
    <name type="scientific">Panagrolaimus sp. JU765</name>
    <dbReference type="NCBI Taxonomy" id="591449"/>
    <lineage>
        <taxon>Eukaryota</taxon>
        <taxon>Metazoa</taxon>
        <taxon>Ecdysozoa</taxon>
        <taxon>Nematoda</taxon>
        <taxon>Chromadorea</taxon>
        <taxon>Rhabditida</taxon>
        <taxon>Tylenchina</taxon>
        <taxon>Panagrolaimomorpha</taxon>
        <taxon>Panagrolaimoidea</taxon>
        <taxon>Panagrolaimidae</taxon>
        <taxon>Panagrolaimus</taxon>
    </lineage>
</organism>